<feature type="repeat" description="TPR" evidence="1">
    <location>
        <begin position="511"/>
        <end position="544"/>
    </location>
</feature>
<evidence type="ECO:0000313" key="2">
    <source>
        <dbReference type="EMBL" id="AAM72854.1"/>
    </source>
</evidence>
<dbReference type="PANTHER" id="PTHR12558:SF13">
    <property type="entry name" value="CELL DIVISION CYCLE PROTEIN 27 HOMOLOG"/>
    <property type="match status" value="1"/>
</dbReference>
<dbReference type="SMART" id="SM00028">
    <property type="entry name" value="TPR"/>
    <property type="match status" value="9"/>
</dbReference>
<dbReference type="InterPro" id="IPR019734">
    <property type="entry name" value="TPR_rpt"/>
</dbReference>
<evidence type="ECO:0000313" key="3">
    <source>
        <dbReference type="Proteomes" id="UP000001007"/>
    </source>
</evidence>
<evidence type="ECO:0000256" key="1">
    <source>
        <dbReference type="PROSITE-ProRule" id="PRU00339"/>
    </source>
</evidence>
<proteinExistence type="predicted"/>
<dbReference type="PROSITE" id="PS50005">
    <property type="entry name" value="TPR"/>
    <property type="match status" value="2"/>
</dbReference>
<dbReference type="PANTHER" id="PTHR12558">
    <property type="entry name" value="CELL DIVISION CYCLE 16,23,27"/>
    <property type="match status" value="1"/>
</dbReference>
<dbReference type="EnsemblBacteria" id="AAM72854">
    <property type="protein sequence ID" value="AAM72854"/>
    <property type="gene ID" value="CT1629"/>
</dbReference>
<dbReference type="SUPFAM" id="SSF48452">
    <property type="entry name" value="TPR-like"/>
    <property type="match status" value="2"/>
</dbReference>
<dbReference type="EMBL" id="AE006470">
    <property type="protein sequence ID" value="AAM72854.1"/>
    <property type="molecule type" value="Genomic_DNA"/>
</dbReference>
<keyword evidence="1" id="KW-0802">TPR repeat</keyword>
<dbReference type="Pfam" id="PF13432">
    <property type="entry name" value="TPR_16"/>
    <property type="match status" value="2"/>
</dbReference>
<dbReference type="InterPro" id="IPR011990">
    <property type="entry name" value="TPR-like_helical_dom_sf"/>
</dbReference>
<keyword evidence="3" id="KW-1185">Reference proteome</keyword>
<accession>Q8KC01</accession>
<dbReference type="KEGG" id="cte:CT1629"/>
<dbReference type="STRING" id="194439.CT1629"/>
<name>Q8KC01_CHLTE</name>
<dbReference type="AlphaFoldDB" id="Q8KC01"/>
<dbReference type="OrthoDB" id="9814220at2"/>
<organism evidence="2 3">
    <name type="scientific">Chlorobaculum tepidum (strain ATCC 49652 / DSM 12025 / NBRC 103806 / TLS)</name>
    <name type="common">Chlorobium tepidum</name>
    <dbReference type="NCBI Taxonomy" id="194439"/>
    <lineage>
        <taxon>Bacteria</taxon>
        <taxon>Pseudomonadati</taxon>
        <taxon>Chlorobiota</taxon>
        <taxon>Chlorobiia</taxon>
        <taxon>Chlorobiales</taxon>
        <taxon>Chlorobiaceae</taxon>
        <taxon>Chlorobaculum</taxon>
    </lineage>
</organism>
<protein>
    <submittedName>
        <fullName evidence="2">TPR domain protein</fullName>
    </submittedName>
</protein>
<gene>
    <name evidence="2" type="ordered locus">CT1629</name>
</gene>
<dbReference type="Gene3D" id="1.25.40.10">
    <property type="entry name" value="Tetratricopeptide repeat domain"/>
    <property type="match status" value="4"/>
</dbReference>
<dbReference type="Pfam" id="PF13181">
    <property type="entry name" value="TPR_8"/>
    <property type="match status" value="1"/>
</dbReference>
<dbReference type="HOGENOM" id="CLU_007251_3_1_10"/>
<dbReference type="eggNOG" id="COG0457">
    <property type="taxonomic scope" value="Bacteria"/>
</dbReference>
<feature type="repeat" description="TPR" evidence="1">
    <location>
        <begin position="124"/>
        <end position="157"/>
    </location>
</feature>
<dbReference type="Proteomes" id="UP000001007">
    <property type="component" value="Chromosome"/>
</dbReference>
<sequence>MASVSGNSTAPDSAAVVTVQDPLSDYVQGLFLDMKGDYWGAIDIFRKVLVRKPADPAVHYSISQSYYRLAVLDSARVYGEAAVRLDPSNRYYLRYLAVVAHDMRDYDRAAELYGQASLLEPDRTEIMYLQGLEYMAAKRLEPALEVFRKAVRIDPYNEAAFAQTLALEIALKHYPEAIDTSKQLLKLGGNERKIGITLAELYTKTGQETLAVQTLQELIAGDRSNITYWIALFDHYIMVGRNDDFHRELAVFLERASLPPESLHDLAKLYILRSGKDSLYVAPTIALLDELTARRPRDSELFMLKGMFGMMHGHQQEGVVLFRKAVQLDSSNATAWEYLISTQLDLGQKRQAFALLAKARRRLPGQRFRWSVLEGSLLLSSHKLRRAVAVLETVAGTKRKPGDPNLLIQANINLAMACDLLGMKKRSRSAYERVLDLDPHNTLAMNNLAYLFTEEGITLRKALRLATNAVMLEPENGVYLDTLGWVHYKLGNFELARQFLEKAAATGLDEPDIYRHLGEVYRKLGNEPKAREMLEKARTVEKTQGNKKSGH</sequence>
<reference evidence="2 3" key="1">
    <citation type="journal article" date="2002" name="Proc. Natl. Acad. Sci. U.S.A.">
        <title>The complete genome sequence of Chlorobium tepidum TLS, a photosynthetic, anaerobic, green-sulfur bacterium.</title>
        <authorList>
            <person name="Eisen J.A."/>
            <person name="Nelson K.E."/>
            <person name="Paulsen I.T."/>
            <person name="Heidelberg J.F."/>
            <person name="Wu M."/>
            <person name="Dodson R.J."/>
            <person name="Deboy R."/>
            <person name="Gwinn M.L."/>
            <person name="Nelson W.C."/>
            <person name="Haft D.H."/>
            <person name="Hickey E.K."/>
            <person name="Peterson J.D."/>
            <person name="Durkin A.S."/>
            <person name="Kolonay J.L."/>
            <person name="Yang F."/>
            <person name="Holt I."/>
            <person name="Umayam L.A."/>
            <person name="Mason T."/>
            <person name="Brenner M."/>
            <person name="Shea T.P."/>
            <person name="Parksey D."/>
            <person name="Nierman W.C."/>
            <person name="Feldblyum T.V."/>
            <person name="Hansen C.L."/>
            <person name="Craven M.B."/>
            <person name="Radune D."/>
            <person name="Vamathevan J."/>
            <person name="Khouri H."/>
            <person name="White O."/>
            <person name="Gruber T.M."/>
            <person name="Ketchum K.A."/>
            <person name="Venter J.C."/>
            <person name="Tettelin H."/>
            <person name="Bryant D.A."/>
            <person name="Fraser C.M."/>
        </authorList>
    </citation>
    <scope>NUCLEOTIDE SEQUENCE [LARGE SCALE GENOMIC DNA]</scope>
    <source>
        <strain evidence="3">ATCC 49652 / DSM 12025 / NBRC 103806 / TLS</strain>
    </source>
</reference>